<protein>
    <submittedName>
        <fullName evidence="1">Uncharacterized protein</fullName>
    </submittedName>
</protein>
<proteinExistence type="predicted"/>
<reference evidence="1" key="1">
    <citation type="submission" date="2024-01" db="EMBL/GenBank/DDBJ databases">
        <authorList>
            <person name="Webb A."/>
        </authorList>
    </citation>
    <scope>NUCLEOTIDE SEQUENCE</scope>
    <source>
        <strain evidence="1">Pm1</strain>
    </source>
</reference>
<evidence type="ECO:0000313" key="1">
    <source>
        <dbReference type="EMBL" id="CAK7902165.1"/>
    </source>
</evidence>
<accession>A0AAV1T7Y6</accession>
<dbReference type="AlphaFoldDB" id="A0AAV1T7Y6"/>
<dbReference type="Proteomes" id="UP001162060">
    <property type="component" value="Unassembled WGS sequence"/>
</dbReference>
<organism evidence="1 2">
    <name type="scientific">Peronospora matthiolae</name>
    <dbReference type="NCBI Taxonomy" id="2874970"/>
    <lineage>
        <taxon>Eukaryota</taxon>
        <taxon>Sar</taxon>
        <taxon>Stramenopiles</taxon>
        <taxon>Oomycota</taxon>
        <taxon>Peronosporomycetes</taxon>
        <taxon>Peronosporales</taxon>
        <taxon>Peronosporaceae</taxon>
        <taxon>Peronospora</taxon>
    </lineage>
</organism>
<dbReference type="EMBL" id="CAKLBY020000024">
    <property type="protein sequence ID" value="CAK7902165.1"/>
    <property type="molecule type" value="Genomic_DNA"/>
</dbReference>
<name>A0AAV1T7Y6_9STRA</name>
<comment type="caution">
    <text evidence="1">The sequence shown here is derived from an EMBL/GenBank/DDBJ whole genome shotgun (WGS) entry which is preliminary data.</text>
</comment>
<gene>
    <name evidence="1" type="ORF">PM001_LOCUS2448</name>
</gene>
<evidence type="ECO:0000313" key="2">
    <source>
        <dbReference type="Proteomes" id="UP001162060"/>
    </source>
</evidence>
<sequence>MLHFGKAKRSTHMEDDKRIKAFNHFPDFMCCCYLTDEKSEMKAPIMMSYLHSAP</sequence>